<protein>
    <submittedName>
        <fullName evidence="1">CRISPR-associated protein Csh2</fullName>
    </submittedName>
</protein>
<dbReference type="AlphaFoldDB" id="A0A1A7NVI0"/>
<dbReference type="GO" id="GO:0043571">
    <property type="term" value="P:maintenance of CRISPR repeat elements"/>
    <property type="evidence" value="ECO:0007669"/>
    <property type="project" value="InterPro"/>
</dbReference>
<evidence type="ECO:0000313" key="2">
    <source>
        <dbReference type="Proteomes" id="UP000243558"/>
    </source>
</evidence>
<dbReference type="NCBIfam" id="TIGR02589">
    <property type="entry name" value="cas_Csd2"/>
    <property type="match status" value="1"/>
</dbReference>
<dbReference type="PATRIC" id="fig|505345.7.peg.283"/>
<dbReference type="NCBIfam" id="TIGR01595">
    <property type="entry name" value="cas_CT1132"/>
    <property type="match status" value="1"/>
</dbReference>
<comment type="caution">
    <text evidence="1">The sequence shown here is derived from an EMBL/GenBank/DDBJ whole genome shotgun (WGS) entry which is preliminary data.</text>
</comment>
<reference evidence="1 2" key="1">
    <citation type="submission" date="2014-11" db="EMBL/GenBank/DDBJ databases">
        <title>Pan-genome of Gallibacterium spp.</title>
        <authorList>
            <person name="Kudirkiene E."/>
            <person name="Bojesen A.M."/>
        </authorList>
    </citation>
    <scope>NUCLEOTIDE SEQUENCE [LARGE SCALE GENOMIC DNA]</scope>
    <source>
        <strain evidence="1 2">F151</strain>
    </source>
</reference>
<dbReference type="Proteomes" id="UP000243558">
    <property type="component" value="Unassembled WGS sequence"/>
</dbReference>
<accession>A0A1A7NVI0</accession>
<dbReference type="RefSeq" id="WP_065238653.1">
    <property type="nucleotide sequence ID" value="NZ_JTJM01000007.1"/>
</dbReference>
<sequence length="282" mass="32122">MTIEKRYDFVYLFDVQDGNPNGDPDAGNLPRVDPETGMGLVTDVSLKRKVRNFIQMTHTDNTHDIFIREKGILNNLIDEAHEQENIKNKEKGDKTEAARQYMCQRYYDIRTFGAVLTTGKNAGQVRGPVQLTFSRSIDPIITLEHSITRMAVTDARDASDTGDNRTMGRKFTVPYGLYRCHGFISAHFAQQTGFSNEDLELFWQALINMFDHDHSAARGQMNARGLYVFEHSNSLGDAPAYSLFDRIQVHKKEGIDVARQFSDYEVKIDESNLPVTLYRKIG</sequence>
<organism evidence="1 2">
    <name type="scientific">Gallibacterium genomosp. 3</name>
    <dbReference type="NCBI Taxonomy" id="505345"/>
    <lineage>
        <taxon>Bacteria</taxon>
        <taxon>Pseudomonadati</taxon>
        <taxon>Pseudomonadota</taxon>
        <taxon>Gammaproteobacteria</taxon>
        <taxon>Pasteurellales</taxon>
        <taxon>Pasteurellaceae</taxon>
        <taxon>Gallibacterium</taxon>
    </lineage>
</organism>
<dbReference type="InterPro" id="IPR006482">
    <property type="entry name" value="Cas7_Csh2/Csh2"/>
</dbReference>
<dbReference type="CDD" id="cd09689">
    <property type="entry name" value="Cas7_I-C"/>
    <property type="match status" value="1"/>
</dbReference>
<evidence type="ECO:0000313" key="1">
    <source>
        <dbReference type="EMBL" id="OBW93585.1"/>
    </source>
</evidence>
<dbReference type="InterPro" id="IPR013418">
    <property type="entry name" value="CRISPR-assoc_prot_Cas7/Csd2"/>
</dbReference>
<gene>
    <name evidence="1" type="ORF">QV01_01400</name>
</gene>
<proteinExistence type="predicted"/>
<keyword evidence="2" id="KW-1185">Reference proteome</keyword>
<dbReference type="Pfam" id="PF05107">
    <property type="entry name" value="Cas_Cas7"/>
    <property type="match status" value="1"/>
</dbReference>
<name>A0A1A7NVI0_9PAST</name>
<dbReference type="OrthoDB" id="9776792at2"/>
<dbReference type="EMBL" id="JTJM01000007">
    <property type="protein sequence ID" value="OBW93585.1"/>
    <property type="molecule type" value="Genomic_DNA"/>
</dbReference>